<evidence type="ECO:0000313" key="2">
    <source>
        <dbReference type="EMBL" id="OGF24364.1"/>
    </source>
</evidence>
<evidence type="ECO:0000313" key="3">
    <source>
        <dbReference type="Proteomes" id="UP000178783"/>
    </source>
</evidence>
<dbReference type="Proteomes" id="UP000178783">
    <property type="component" value="Unassembled WGS sequence"/>
</dbReference>
<dbReference type="Pfam" id="PF18926">
    <property type="entry name" value="DUF5676"/>
    <property type="match status" value="1"/>
</dbReference>
<keyword evidence="1" id="KW-0812">Transmembrane</keyword>
<gene>
    <name evidence="2" type="ORF">A3H66_00660</name>
</gene>
<reference evidence="2 3" key="1">
    <citation type="journal article" date="2016" name="Nat. Commun.">
        <title>Thousands of microbial genomes shed light on interconnected biogeochemical processes in an aquifer system.</title>
        <authorList>
            <person name="Anantharaman K."/>
            <person name="Brown C.T."/>
            <person name="Hug L.A."/>
            <person name="Sharon I."/>
            <person name="Castelle C.J."/>
            <person name="Probst A.J."/>
            <person name="Thomas B.C."/>
            <person name="Singh A."/>
            <person name="Wilkins M.J."/>
            <person name="Karaoz U."/>
            <person name="Brodie E.L."/>
            <person name="Williams K.H."/>
            <person name="Hubbard S.S."/>
            <person name="Banfield J.F."/>
        </authorList>
    </citation>
    <scope>NUCLEOTIDE SEQUENCE [LARGE SCALE GENOMIC DNA]</scope>
</reference>
<accession>A0A1F5SCE6</accession>
<dbReference type="InterPro" id="IPR044020">
    <property type="entry name" value="DUF5676"/>
</dbReference>
<feature type="transmembrane region" description="Helical" evidence="1">
    <location>
        <begin position="58"/>
        <end position="83"/>
    </location>
</feature>
<keyword evidence="1" id="KW-0472">Membrane</keyword>
<proteinExistence type="predicted"/>
<keyword evidence="1" id="KW-1133">Transmembrane helix</keyword>
<dbReference type="EMBL" id="MFFW01000023">
    <property type="protein sequence ID" value="OGF24364.1"/>
    <property type="molecule type" value="Genomic_DNA"/>
</dbReference>
<organism evidence="2 3">
    <name type="scientific">Candidatus Falkowbacteria bacterium RIFCSPLOWO2_02_FULL_45_21</name>
    <dbReference type="NCBI Taxonomy" id="1797989"/>
    <lineage>
        <taxon>Bacteria</taxon>
        <taxon>Candidatus Falkowiibacteriota</taxon>
    </lineage>
</organism>
<protein>
    <submittedName>
        <fullName evidence="2">Uncharacterized protein</fullName>
    </submittedName>
</protein>
<dbReference type="STRING" id="1797989.A3H66_00660"/>
<evidence type="ECO:0000256" key="1">
    <source>
        <dbReference type="SAM" id="Phobius"/>
    </source>
</evidence>
<sequence length="88" mass="9513">MSLNAQKFSLLTAAGSGALYAVCSLFVALFPTLSTKLMGWLFHLTNPEAVFGSQRVTLTGFGGGVIEVAIYMYVASLIFAWIFNRSVK</sequence>
<name>A0A1F5SCE6_9BACT</name>
<dbReference type="AlphaFoldDB" id="A0A1F5SCE6"/>
<comment type="caution">
    <text evidence="2">The sequence shown here is derived from an EMBL/GenBank/DDBJ whole genome shotgun (WGS) entry which is preliminary data.</text>
</comment>